<name>A0A1M5GR94_9BACT</name>
<dbReference type="AlphaFoldDB" id="A0A1M5GR94"/>
<dbReference type="OrthoDB" id="9798761at2"/>
<feature type="domain" description="GmrSD restriction endonucleases N-terminal" evidence="1">
    <location>
        <begin position="26"/>
        <end position="170"/>
    </location>
</feature>
<dbReference type="PANTHER" id="PTHR39639:SF1">
    <property type="entry name" value="DUF262 DOMAIN-CONTAINING PROTEIN"/>
    <property type="match status" value="1"/>
</dbReference>
<dbReference type="EMBL" id="FQUM01000031">
    <property type="protein sequence ID" value="SHG06265.1"/>
    <property type="molecule type" value="Genomic_DNA"/>
</dbReference>
<dbReference type="Pfam" id="PF03235">
    <property type="entry name" value="GmrSD_N"/>
    <property type="match status" value="1"/>
</dbReference>
<evidence type="ECO:0000313" key="3">
    <source>
        <dbReference type="Proteomes" id="UP000184164"/>
    </source>
</evidence>
<dbReference type="InterPro" id="IPR004919">
    <property type="entry name" value="GmrSD_N"/>
</dbReference>
<protein>
    <recommendedName>
        <fullName evidence="1">GmrSD restriction endonucleases N-terminal domain-containing protein</fullName>
    </recommendedName>
</protein>
<dbReference type="STRING" id="1484053.SAMN05444274_1313"/>
<evidence type="ECO:0000259" key="1">
    <source>
        <dbReference type="Pfam" id="PF03235"/>
    </source>
</evidence>
<dbReference type="Proteomes" id="UP000184164">
    <property type="component" value="Unassembled WGS sequence"/>
</dbReference>
<sequence length="355" mass="42111">MKYIKTYEKKNTNVLRINYERKLIQINPDYQRNGDIWTKEKRQLLIDSVLNDYDIPKLYFHVLDSQKREKTGKEFAVIDGRQRLETFWYFLDNKFPLADDFVFYKDKSIKAGGLYYKDIAKEYPELKMLFDSFEIPIILIETTDLELIDEMFSRLNEAVPLNAAEKRNAFGGPAVKSINTVASNTFFKSRVKFSNKRYQYKEVAVRLLFIVFSLEHDNKIIDTKKVYLDSFVTRFKKDKQLNINIYEKEVLDILEVMNNIFAPKDTLLVTQSIIPIYFLLFRDLLNSGTQLDFNRKIFIDFKKEIQLNKKIAEEDITQANFDFLEFDRLSIQGTNDASSINQRLKILKEYVLKRI</sequence>
<proteinExistence type="predicted"/>
<reference evidence="2 3" key="1">
    <citation type="submission" date="2016-11" db="EMBL/GenBank/DDBJ databases">
        <authorList>
            <person name="Jaros S."/>
            <person name="Januszkiewicz K."/>
            <person name="Wedrychowicz H."/>
        </authorList>
    </citation>
    <scope>NUCLEOTIDE SEQUENCE [LARGE SCALE GENOMIC DNA]</scope>
    <source>
        <strain evidence="2 3">DSM 26910</strain>
    </source>
</reference>
<accession>A0A1M5GR94</accession>
<dbReference type="PANTHER" id="PTHR39639">
    <property type="entry name" value="CHROMOSOME 16, WHOLE GENOME SHOTGUN SEQUENCE"/>
    <property type="match status" value="1"/>
</dbReference>
<evidence type="ECO:0000313" key="2">
    <source>
        <dbReference type="EMBL" id="SHG06265.1"/>
    </source>
</evidence>
<gene>
    <name evidence="2" type="ORF">SAMN05444274_1313</name>
</gene>
<dbReference type="RefSeq" id="WP_073003663.1">
    <property type="nucleotide sequence ID" value="NZ_FQUM01000031.1"/>
</dbReference>
<keyword evidence="3" id="KW-1185">Reference proteome</keyword>
<organism evidence="2 3">
    <name type="scientific">Mariniphaga anaerophila</name>
    <dbReference type="NCBI Taxonomy" id="1484053"/>
    <lineage>
        <taxon>Bacteria</taxon>
        <taxon>Pseudomonadati</taxon>
        <taxon>Bacteroidota</taxon>
        <taxon>Bacteroidia</taxon>
        <taxon>Marinilabiliales</taxon>
        <taxon>Prolixibacteraceae</taxon>
        <taxon>Mariniphaga</taxon>
    </lineage>
</organism>